<organism evidence="1 2">
    <name type="scientific">Flavobacterium branchiophilum</name>
    <dbReference type="NCBI Taxonomy" id="55197"/>
    <lineage>
        <taxon>Bacteria</taxon>
        <taxon>Pseudomonadati</taxon>
        <taxon>Bacteroidota</taxon>
        <taxon>Flavobacteriia</taxon>
        <taxon>Flavobacteriales</taxon>
        <taxon>Flavobacteriaceae</taxon>
        <taxon>Flavobacterium</taxon>
    </lineage>
</organism>
<evidence type="ECO:0008006" key="3">
    <source>
        <dbReference type="Google" id="ProtNLM"/>
    </source>
</evidence>
<dbReference type="AlphaFoldDB" id="A0A543G1V7"/>
<dbReference type="RefSeq" id="WP_089080870.1">
    <property type="nucleotide sequence ID" value="NZ_VFPJ01000001.1"/>
</dbReference>
<proteinExistence type="predicted"/>
<comment type="caution">
    <text evidence="1">The sequence shown here is derived from an EMBL/GenBank/DDBJ whole genome shotgun (WGS) entry which is preliminary data.</text>
</comment>
<gene>
    <name evidence="1" type="ORF">BC670_0871</name>
</gene>
<name>A0A543G1V7_9FLAO</name>
<reference evidence="1 2" key="1">
    <citation type="submission" date="2019-06" db="EMBL/GenBank/DDBJ databases">
        <title>Genomic Encyclopedia of Archaeal and Bacterial Type Strains, Phase II (KMG-II): from individual species to whole genera.</title>
        <authorList>
            <person name="Goeker M."/>
        </authorList>
    </citation>
    <scope>NUCLEOTIDE SEQUENCE [LARGE SCALE GENOMIC DNA]</scope>
    <source>
        <strain evidence="1 2">DSM 24789</strain>
    </source>
</reference>
<sequence>MEEHELDLLEDLFEFINIDGPNAVQMYQLYGVFVKDMIKNPIFIDKKIVGYNKQISKHPLFRGKPEGFEHICTRESKHSRRRNFDPERTNKIHWIKPIINFKQDNRIKYFERLHFNGQNQRYFWYSDKSYVVIVREITNSLQLVTAFKVDKIEQNRYNKWYEEYKFG</sequence>
<accession>A0A543G1V7</accession>
<evidence type="ECO:0000313" key="1">
    <source>
        <dbReference type="EMBL" id="TQM40014.1"/>
    </source>
</evidence>
<dbReference type="EMBL" id="VFPJ01000001">
    <property type="protein sequence ID" value="TQM40014.1"/>
    <property type="molecule type" value="Genomic_DNA"/>
</dbReference>
<dbReference type="Proteomes" id="UP000320773">
    <property type="component" value="Unassembled WGS sequence"/>
</dbReference>
<evidence type="ECO:0000313" key="2">
    <source>
        <dbReference type="Proteomes" id="UP000320773"/>
    </source>
</evidence>
<protein>
    <recommendedName>
        <fullName evidence="3">Phage-Barnase-EndoU-ColicinE5/D-RelE like nuclease 2 domain-containing protein</fullName>
    </recommendedName>
</protein>